<evidence type="ECO:0000313" key="2">
    <source>
        <dbReference type="EMBL" id="CAB4220378.1"/>
    </source>
</evidence>
<evidence type="ECO:0000313" key="1">
    <source>
        <dbReference type="EMBL" id="CAB4178737.1"/>
    </source>
</evidence>
<protein>
    <submittedName>
        <fullName evidence="2">Uncharacterized protein</fullName>
    </submittedName>
</protein>
<name>A0A6J5SY53_9CAUD</name>
<reference evidence="2" key="1">
    <citation type="submission" date="2020-05" db="EMBL/GenBank/DDBJ databases">
        <authorList>
            <person name="Chiriac C."/>
            <person name="Salcher M."/>
            <person name="Ghai R."/>
            <person name="Kavagutti S V."/>
        </authorList>
    </citation>
    <scope>NUCLEOTIDE SEQUENCE</scope>
</reference>
<dbReference type="EMBL" id="LR796977">
    <property type="protein sequence ID" value="CAB4178737.1"/>
    <property type="molecule type" value="Genomic_DNA"/>
</dbReference>
<accession>A0A6J5SY53</accession>
<proteinExistence type="predicted"/>
<sequence>MTNIIDSGTIIAIPPSIDESPHQDLTKYPKWEYPQRKDPKWGEVTKQGLIVGREKRIVPPDEVYKLAELGCTNKEISQWFMIKEDTLNYNFCDYLTKARAGMKRRLRSVQLTTALAGNATLLIWLGKQYLGQSDNPSNSRDQEVLPWID</sequence>
<gene>
    <name evidence="1" type="ORF">UFOVP1030_17</name>
    <name evidence="2" type="ORF">UFOVP1634_24</name>
</gene>
<dbReference type="EMBL" id="LR797497">
    <property type="protein sequence ID" value="CAB4220378.1"/>
    <property type="molecule type" value="Genomic_DNA"/>
</dbReference>
<organism evidence="2">
    <name type="scientific">uncultured Caudovirales phage</name>
    <dbReference type="NCBI Taxonomy" id="2100421"/>
    <lineage>
        <taxon>Viruses</taxon>
        <taxon>Duplodnaviria</taxon>
        <taxon>Heunggongvirae</taxon>
        <taxon>Uroviricota</taxon>
        <taxon>Caudoviricetes</taxon>
        <taxon>Peduoviridae</taxon>
        <taxon>Maltschvirus</taxon>
        <taxon>Maltschvirus maltsch</taxon>
    </lineage>
</organism>